<dbReference type="GO" id="GO:0071474">
    <property type="term" value="P:cellular hyperosmotic response"/>
    <property type="evidence" value="ECO:0007669"/>
    <property type="project" value="TreeGrafter"/>
</dbReference>
<evidence type="ECO:0000256" key="2">
    <source>
        <dbReference type="ARBA" id="ARBA00022553"/>
    </source>
</evidence>
<dbReference type="EC" id="2.7.12.2" evidence="8"/>
<protein>
    <recommendedName>
        <fullName evidence="8">mitogen-activated protein kinase kinase</fullName>
        <ecNumber evidence="8">2.7.12.2</ecNumber>
    </recommendedName>
</protein>
<dbReference type="InterPro" id="IPR008271">
    <property type="entry name" value="Ser/Thr_kinase_AS"/>
</dbReference>
<evidence type="ECO:0000256" key="10">
    <source>
        <dbReference type="SAM" id="MobiDB-lite"/>
    </source>
</evidence>
<name>A0AAF0J9X0_9BASI</name>
<evidence type="ECO:0000313" key="12">
    <source>
        <dbReference type="EMBL" id="WFD38685.1"/>
    </source>
</evidence>
<dbReference type="Gene3D" id="3.30.200.20">
    <property type="entry name" value="Phosphorylase Kinase, domain 1"/>
    <property type="match status" value="1"/>
</dbReference>
<feature type="region of interest" description="Disordered" evidence="10">
    <location>
        <begin position="71"/>
        <end position="112"/>
    </location>
</feature>
<dbReference type="PANTHER" id="PTHR48013">
    <property type="entry name" value="DUAL SPECIFICITY MITOGEN-ACTIVATED PROTEIN KINASE KINASE 5-RELATED"/>
    <property type="match status" value="1"/>
</dbReference>
<comment type="similarity">
    <text evidence="7">Belongs to the protein kinase superfamily. STE Ser/Thr protein kinase family. MAP kinase kinase subfamily.</text>
</comment>
<dbReference type="EMBL" id="CP119959">
    <property type="protein sequence ID" value="WFD38685.1"/>
    <property type="molecule type" value="Genomic_DNA"/>
</dbReference>
<evidence type="ECO:0000256" key="8">
    <source>
        <dbReference type="ARBA" id="ARBA00038999"/>
    </source>
</evidence>
<evidence type="ECO:0000256" key="4">
    <source>
        <dbReference type="ARBA" id="ARBA00022741"/>
    </source>
</evidence>
<evidence type="ECO:0000259" key="11">
    <source>
        <dbReference type="PROSITE" id="PS50011"/>
    </source>
</evidence>
<keyword evidence="5 12" id="KW-0418">Kinase</keyword>
<feature type="binding site" evidence="9">
    <location>
        <position position="289"/>
    </location>
    <ligand>
        <name>ATP</name>
        <dbReference type="ChEBI" id="CHEBI:30616"/>
    </ligand>
</feature>
<evidence type="ECO:0000256" key="9">
    <source>
        <dbReference type="PROSITE-ProRule" id="PRU10141"/>
    </source>
</evidence>
<dbReference type="GO" id="GO:0004708">
    <property type="term" value="F:MAP kinase kinase activity"/>
    <property type="evidence" value="ECO:0007669"/>
    <property type="project" value="UniProtKB-EC"/>
</dbReference>
<evidence type="ECO:0000313" key="13">
    <source>
        <dbReference type="Proteomes" id="UP001217754"/>
    </source>
</evidence>
<dbReference type="Gene3D" id="1.10.510.10">
    <property type="entry name" value="Transferase(Phosphotransferase) domain 1"/>
    <property type="match status" value="1"/>
</dbReference>
<evidence type="ECO:0000256" key="3">
    <source>
        <dbReference type="ARBA" id="ARBA00022679"/>
    </source>
</evidence>
<dbReference type="GO" id="GO:0038066">
    <property type="term" value="P:p38MAPK cascade"/>
    <property type="evidence" value="ECO:0007669"/>
    <property type="project" value="UniProtKB-ARBA"/>
</dbReference>
<feature type="domain" description="Protein kinase" evidence="11">
    <location>
        <begin position="260"/>
        <end position="543"/>
    </location>
</feature>
<dbReference type="InterPro" id="IPR000719">
    <property type="entry name" value="Prot_kinase_dom"/>
</dbReference>
<organism evidence="12 13">
    <name type="scientific">Malassezia japonica</name>
    <dbReference type="NCBI Taxonomy" id="223818"/>
    <lineage>
        <taxon>Eukaryota</taxon>
        <taxon>Fungi</taxon>
        <taxon>Dikarya</taxon>
        <taxon>Basidiomycota</taxon>
        <taxon>Ustilaginomycotina</taxon>
        <taxon>Malasseziomycetes</taxon>
        <taxon>Malasseziales</taxon>
        <taxon>Malasseziaceae</taxon>
        <taxon>Malassezia</taxon>
    </lineage>
</organism>
<dbReference type="SUPFAM" id="SSF56112">
    <property type="entry name" value="Protein kinase-like (PK-like)"/>
    <property type="match status" value="1"/>
</dbReference>
<reference evidence="12" key="1">
    <citation type="submission" date="2023-03" db="EMBL/GenBank/DDBJ databases">
        <title>Mating type loci evolution in Malassezia.</title>
        <authorList>
            <person name="Coelho M.A."/>
        </authorList>
    </citation>
    <scope>NUCLEOTIDE SEQUENCE</scope>
    <source>
        <strain evidence="12">CBS 9431</strain>
    </source>
</reference>
<dbReference type="FunFam" id="3.30.200.20:FF:000341">
    <property type="entry name" value="MAP kinase kinase PBS2"/>
    <property type="match status" value="1"/>
</dbReference>
<sequence length="579" mass="62088">MEDGARLAELAAKKLQVNPTDAEDVPEIERDSENTSAERTGDVPALHASVPDAAFAPSAAGVGASSGARLTMPMPRAPATVEGVTPGGLSAAPPQPPNRSPVKGGSAQGGFAGANERTKQLANTKYPPGLQAKLAAKLDASLLNRTPRPGAAGAIPVRPGAVPARPARPGLRLSDMGINLSASGTCASAQKPGLSAGRPKMSLGKLPGAAPAQSMDTPFANFSKIVDPSGRLNFDGKAVLHASGVEFRNGTSFSINMQELELQEQLGFGNYGTVNKVRHTRTKVDMAMKEIRLELDQAKLNAIIMELDILHRAIAPQIVEFYGAFFVESCVYYCMEYMDVGSLEKLCAGRNCAVPESVLARIASSTVKGLSFLKDELQIIHRDIKPTNILINSKGEVKLCDFGVSGQLEKSLAKTNIGCQSYMAPERIKGDGRNSRTTYTTASDVWSLGLTLVEVAMGVYPYPPETFTNVFAQLQAIVDGDTPTLPYPSKEPITVTSPAGVRSDLELGECTYGDDSRDFIAQCLRKIPEQRPSYAELLEHPFLQQDEARKDEVDMREWVTAALEKQIERRAALEKVHTP</sequence>
<evidence type="ECO:0000256" key="1">
    <source>
        <dbReference type="ARBA" id="ARBA00022527"/>
    </source>
</evidence>
<dbReference type="SMART" id="SM00220">
    <property type="entry name" value="S_TKc"/>
    <property type="match status" value="1"/>
</dbReference>
<accession>A0AAF0J9X0</accession>
<dbReference type="GO" id="GO:0005737">
    <property type="term" value="C:cytoplasm"/>
    <property type="evidence" value="ECO:0007669"/>
    <property type="project" value="UniProtKB-ARBA"/>
</dbReference>
<proteinExistence type="inferred from homology"/>
<dbReference type="PROSITE" id="PS00107">
    <property type="entry name" value="PROTEIN_KINASE_ATP"/>
    <property type="match status" value="1"/>
</dbReference>
<dbReference type="Pfam" id="PF00069">
    <property type="entry name" value="Pkinase"/>
    <property type="match status" value="1"/>
</dbReference>
<dbReference type="GO" id="GO:0005524">
    <property type="term" value="F:ATP binding"/>
    <property type="evidence" value="ECO:0007669"/>
    <property type="project" value="UniProtKB-UniRule"/>
</dbReference>
<gene>
    <name evidence="12" type="primary">wis1</name>
    <name evidence="12" type="ORF">MJAP1_001647</name>
</gene>
<dbReference type="RefSeq" id="XP_060121582.1">
    <property type="nucleotide sequence ID" value="XM_060265599.1"/>
</dbReference>
<keyword evidence="3 12" id="KW-0808">Transferase</keyword>
<keyword evidence="6 9" id="KW-0067">ATP-binding</keyword>
<dbReference type="PROSITE" id="PS00108">
    <property type="entry name" value="PROTEIN_KINASE_ST"/>
    <property type="match status" value="1"/>
</dbReference>
<evidence type="ECO:0000256" key="6">
    <source>
        <dbReference type="ARBA" id="ARBA00022840"/>
    </source>
</evidence>
<evidence type="ECO:0000256" key="5">
    <source>
        <dbReference type="ARBA" id="ARBA00022777"/>
    </source>
</evidence>
<dbReference type="AlphaFoldDB" id="A0AAF0J9X0"/>
<keyword evidence="13" id="KW-1185">Reference proteome</keyword>
<keyword evidence="4 9" id="KW-0547">Nucleotide-binding</keyword>
<dbReference type="InterPro" id="IPR017441">
    <property type="entry name" value="Protein_kinase_ATP_BS"/>
</dbReference>
<keyword evidence="2" id="KW-0597">Phosphoprotein</keyword>
<dbReference type="GO" id="GO:0032991">
    <property type="term" value="C:protein-containing complex"/>
    <property type="evidence" value="ECO:0007669"/>
    <property type="project" value="UniProtKB-ARBA"/>
</dbReference>
<dbReference type="Proteomes" id="UP001217754">
    <property type="component" value="Chromosome 2"/>
</dbReference>
<dbReference type="GeneID" id="85225296"/>
<dbReference type="PROSITE" id="PS50011">
    <property type="entry name" value="PROTEIN_KINASE_DOM"/>
    <property type="match status" value="1"/>
</dbReference>
<evidence type="ECO:0000256" key="7">
    <source>
        <dbReference type="ARBA" id="ARBA00038035"/>
    </source>
</evidence>
<dbReference type="PANTHER" id="PTHR48013:SF25">
    <property type="entry name" value="MAP KINASE KINASE PBS2"/>
    <property type="match status" value="1"/>
</dbReference>
<feature type="region of interest" description="Disordered" evidence="10">
    <location>
        <begin position="12"/>
        <end position="43"/>
    </location>
</feature>
<dbReference type="GO" id="GO:0004674">
    <property type="term" value="F:protein serine/threonine kinase activity"/>
    <property type="evidence" value="ECO:0007669"/>
    <property type="project" value="UniProtKB-KW"/>
</dbReference>
<dbReference type="InterPro" id="IPR011009">
    <property type="entry name" value="Kinase-like_dom_sf"/>
</dbReference>
<keyword evidence="1" id="KW-0723">Serine/threonine-protein kinase</keyword>